<proteinExistence type="predicted"/>
<dbReference type="SUPFAM" id="SSF56349">
    <property type="entry name" value="DNA breaking-rejoining enzymes"/>
    <property type="match status" value="1"/>
</dbReference>
<dbReference type="InterPro" id="IPR002104">
    <property type="entry name" value="Integrase_catalytic"/>
</dbReference>
<dbReference type="CDD" id="cd00397">
    <property type="entry name" value="DNA_BRE_C"/>
    <property type="match status" value="1"/>
</dbReference>
<dbReference type="GO" id="GO:0015074">
    <property type="term" value="P:DNA integration"/>
    <property type="evidence" value="ECO:0007669"/>
    <property type="project" value="InterPro"/>
</dbReference>
<reference evidence="4" key="1">
    <citation type="journal article" date="2002" name="Proc. Natl. Acad. Sci. U.S.A.">
        <title>The chloroplast and mitochondrial genome sequences of the charophyte Chaetosphaeridium globosum: insights into the timing of the events that restructured organelle DNAs within the green algal lineage that led to land plants.</title>
        <authorList>
            <person name="Turmel M."/>
            <person name="Otis C."/>
            <person name="Lemieux C."/>
        </authorList>
    </citation>
    <scope>NUCLEOTIDE SEQUENCE</scope>
</reference>
<dbReference type="Pfam" id="PF00589">
    <property type="entry name" value="Phage_integrase"/>
    <property type="match status" value="1"/>
</dbReference>
<gene>
    <name evidence="4" type="primary">orf202</name>
</gene>
<evidence type="ECO:0000256" key="2">
    <source>
        <dbReference type="ARBA" id="ARBA00023172"/>
    </source>
</evidence>
<feature type="domain" description="Tyr recombinase" evidence="3">
    <location>
        <begin position="9"/>
        <end position="198"/>
    </location>
</feature>
<evidence type="ECO:0000259" key="3">
    <source>
        <dbReference type="PROSITE" id="PS51898"/>
    </source>
</evidence>
<dbReference type="InterPro" id="IPR050090">
    <property type="entry name" value="Tyrosine_recombinase_XerCD"/>
</dbReference>
<keyword evidence="4" id="KW-0496">Mitochondrion</keyword>
<name>Q8M1H2_CHAGL</name>
<dbReference type="RefSeq" id="NP_689349.1">
    <property type="nucleotide sequence ID" value="NC_004118.1"/>
</dbReference>
<dbReference type="PROSITE" id="PS51898">
    <property type="entry name" value="TYR_RECOMBINASE"/>
    <property type="match status" value="1"/>
</dbReference>
<accession>Q8M1H2</accession>
<geneLocation type="mitochondrion" evidence="4"/>
<dbReference type="GeneID" id="860633"/>
<dbReference type="Gene3D" id="1.10.443.10">
    <property type="entry name" value="Intergrase catalytic core"/>
    <property type="match status" value="1"/>
</dbReference>
<evidence type="ECO:0000256" key="1">
    <source>
        <dbReference type="ARBA" id="ARBA00023125"/>
    </source>
</evidence>
<protein>
    <submittedName>
        <fullName evidence="4">Putative integrase/recombinase protein</fullName>
    </submittedName>
</protein>
<dbReference type="PANTHER" id="PTHR30349">
    <property type="entry name" value="PHAGE INTEGRASE-RELATED"/>
    <property type="match status" value="1"/>
</dbReference>
<dbReference type="GO" id="GO:0003677">
    <property type="term" value="F:DNA binding"/>
    <property type="evidence" value="ECO:0007669"/>
    <property type="project" value="UniProtKB-KW"/>
</dbReference>
<dbReference type="PANTHER" id="PTHR30349:SF41">
    <property type="entry name" value="INTEGRASE_RECOMBINASE PROTEIN MJ0367-RELATED"/>
    <property type="match status" value="1"/>
</dbReference>
<dbReference type="EMBL" id="AF494279">
    <property type="protein sequence ID" value="AAM96636.1"/>
    <property type="molecule type" value="Genomic_DNA"/>
</dbReference>
<keyword evidence="1" id="KW-0238">DNA-binding</keyword>
<sequence>MKKKRTQPRQPINFEIYQFLMKQKRAKHSSLYVFHRNRIVITILFCTGLRVNELRTITWKMLKQSLKTQYLEVYQSKTDCYRKVILSPKAISLLCSLQKEYTKFFQDRQKWCLGYTSKGSMVDEHIWLKCINNFIKPAANHFNVKLSSHSFRINYITNLLKVMKIERVQQIIGHKSVNTTAKYDRYQPKHEEISQIFDEVMW</sequence>
<dbReference type="InterPro" id="IPR013762">
    <property type="entry name" value="Integrase-like_cat_sf"/>
</dbReference>
<dbReference type="GO" id="GO:0006310">
    <property type="term" value="P:DNA recombination"/>
    <property type="evidence" value="ECO:0007669"/>
    <property type="project" value="UniProtKB-KW"/>
</dbReference>
<dbReference type="InterPro" id="IPR011010">
    <property type="entry name" value="DNA_brk_join_enz"/>
</dbReference>
<keyword evidence="2" id="KW-0233">DNA recombination</keyword>
<organism evidence="4">
    <name type="scientific">Chaetosphaeridium globosum</name>
    <name type="common">Charophycean green alga</name>
    <name type="synonym">Herposteiron globosum</name>
    <dbReference type="NCBI Taxonomy" id="96477"/>
    <lineage>
        <taxon>Eukaryota</taxon>
        <taxon>Viridiplantae</taxon>
        <taxon>Streptophyta</taxon>
        <taxon>Coleochaetophyceae</taxon>
        <taxon>Coleochaetales</taxon>
        <taxon>Chaetosphaeridiaceae</taxon>
        <taxon>Chaetosphaeridium</taxon>
    </lineage>
</organism>
<dbReference type="AlphaFoldDB" id="Q8M1H2"/>
<evidence type="ECO:0000313" key="4">
    <source>
        <dbReference type="EMBL" id="AAM96636.1"/>
    </source>
</evidence>